<keyword evidence="1" id="KW-1133">Transmembrane helix</keyword>
<reference evidence="2 3" key="1">
    <citation type="submission" date="2016-10" db="EMBL/GenBank/DDBJ databases">
        <title>Evaluation of Human, Veterinary and Environmental Mycobacterium chelonae Isolates by Core Genome Phylogenomic Analysis, Targeted Gene Comparison, and Anti-microbial Susceptibility Patterns: A Tale of Mistaken Identities.</title>
        <authorList>
            <person name="Fogelson S.B."/>
            <person name="Camus A.C."/>
            <person name="Lorenz W."/>
            <person name="Vasireddy R."/>
            <person name="Vasireddy S."/>
            <person name="Smith T."/>
            <person name="Brown-Elliott B.A."/>
            <person name="Wallace R.J.Jr."/>
            <person name="Hasan N.A."/>
            <person name="Reischl U."/>
            <person name="Sanchez S."/>
        </authorList>
    </citation>
    <scope>NUCLEOTIDE SEQUENCE [LARGE SCALE GENOMIC DNA]</scope>
    <source>
        <strain evidence="2 3">15518</strain>
    </source>
</reference>
<name>A0A1S1M0C0_MYCCH</name>
<evidence type="ECO:0000313" key="2">
    <source>
        <dbReference type="EMBL" id="OHU76003.1"/>
    </source>
</evidence>
<accession>A0A1S1M0C0</accession>
<sequence length="80" mass="8294">MHIDWMALGRVVALSAAVGVAIVASFSVGVLGVSRADTAVSDGIVNQPRRLSGYLLAAAMHGLCIAAVAYGLYLLIPQFH</sequence>
<dbReference type="EMBL" id="MLIS01000009">
    <property type="protein sequence ID" value="OHU76003.1"/>
    <property type="molecule type" value="Genomic_DNA"/>
</dbReference>
<keyword evidence="1" id="KW-0812">Transmembrane</keyword>
<evidence type="ECO:0000256" key="1">
    <source>
        <dbReference type="SAM" id="Phobius"/>
    </source>
</evidence>
<dbReference type="AlphaFoldDB" id="A0A1S1M0C0"/>
<keyword evidence="3" id="KW-1185">Reference proteome</keyword>
<feature type="transmembrane region" description="Helical" evidence="1">
    <location>
        <begin position="12"/>
        <end position="34"/>
    </location>
</feature>
<keyword evidence="1" id="KW-0472">Membrane</keyword>
<feature type="transmembrane region" description="Helical" evidence="1">
    <location>
        <begin position="54"/>
        <end position="76"/>
    </location>
</feature>
<gene>
    <name evidence="2" type="ORF">BKG84_25195</name>
</gene>
<evidence type="ECO:0000313" key="3">
    <source>
        <dbReference type="Proteomes" id="UP000179441"/>
    </source>
</evidence>
<proteinExistence type="predicted"/>
<dbReference type="Proteomes" id="UP000179441">
    <property type="component" value="Unassembled WGS sequence"/>
</dbReference>
<organism evidence="2 3">
    <name type="scientific">Mycobacteroides chelonae</name>
    <name type="common">Mycobacterium chelonae</name>
    <dbReference type="NCBI Taxonomy" id="1774"/>
    <lineage>
        <taxon>Bacteria</taxon>
        <taxon>Bacillati</taxon>
        <taxon>Actinomycetota</taxon>
        <taxon>Actinomycetes</taxon>
        <taxon>Mycobacteriales</taxon>
        <taxon>Mycobacteriaceae</taxon>
        <taxon>Mycobacteroides</taxon>
    </lineage>
</organism>
<comment type="caution">
    <text evidence="2">The sequence shown here is derived from an EMBL/GenBank/DDBJ whole genome shotgun (WGS) entry which is preliminary data.</text>
</comment>
<protein>
    <submittedName>
        <fullName evidence="2">Uncharacterized protein</fullName>
    </submittedName>
</protein>